<dbReference type="EC" id="5.4.99.5" evidence="1 2"/>
<evidence type="ECO:0000313" key="4">
    <source>
        <dbReference type="Proteomes" id="UP001165427"/>
    </source>
</evidence>
<dbReference type="CDD" id="cd02185">
    <property type="entry name" value="AroH"/>
    <property type="match status" value="1"/>
</dbReference>
<gene>
    <name evidence="3" type="primary">aroH</name>
    <name evidence="3" type="ORF">MRX98_07135</name>
</gene>
<dbReference type="RefSeq" id="WP_246904452.1">
    <property type="nucleotide sequence ID" value="NZ_JALJRB010000006.1"/>
</dbReference>
<dbReference type="GO" id="GO:0009073">
    <property type="term" value="P:aromatic amino acid family biosynthetic process"/>
    <property type="evidence" value="ECO:0007669"/>
    <property type="project" value="UniProtKB-UniRule"/>
</dbReference>
<dbReference type="NCBIfam" id="TIGR01796">
    <property type="entry name" value="CM_mono_aroH"/>
    <property type="match status" value="1"/>
</dbReference>
<dbReference type="GO" id="GO:0004106">
    <property type="term" value="F:chorismate mutase activity"/>
    <property type="evidence" value="ECO:0007669"/>
    <property type="project" value="UniProtKB-UniRule"/>
</dbReference>
<dbReference type="AlphaFoldDB" id="A0AA41R3P9"/>
<dbReference type="Pfam" id="PF07736">
    <property type="entry name" value="CM_1"/>
    <property type="match status" value="1"/>
</dbReference>
<evidence type="ECO:0000256" key="1">
    <source>
        <dbReference type="NCBIfam" id="TIGR01796"/>
    </source>
</evidence>
<accession>A0AA41R3P9</accession>
<evidence type="ECO:0000313" key="3">
    <source>
        <dbReference type="EMBL" id="MCJ8500345.1"/>
    </source>
</evidence>
<sequence>MPDSNSPSAASSDRPILCRGVRGATTVPKNSRESILTATREMLFVIMRANHMQPEDVASAYFTTTPDLNATYPALAARQLGWYDAALLCGHEMAVPGGLPRCIRVLIHWNTTCGVKEIVHVYLREAKRLRPDRKSMPAVPLEQLEEFLHQIDMEALKFDPDGNA</sequence>
<organism evidence="3 4">
    <name type="scientific">Desulfatitalea alkaliphila</name>
    <dbReference type="NCBI Taxonomy" id="2929485"/>
    <lineage>
        <taxon>Bacteria</taxon>
        <taxon>Pseudomonadati</taxon>
        <taxon>Thermodesulfobacteriota</taxon>
        <taxon>Desulfobacteria</taxon>
        <taxon>Desulfobacterales</taxon>
        <taxon>Desulfosarcinaceae</taxon>
        <taxon>Desulfatitalea</taxon>
    </lineage>
</organism>
<comment type="catalytic activity">
    <reaction evidence="2">
        <text>chorismate = prephenate</text>
        <dbReference type="Rhea" id="RHEA:13897"/>
        <dbReference type="ChEBI" id="CHEBI:29748"/>
        <dbReference type="ChEBI" id="CHEBI:29934"/>
        <dbReference type="EC" id="5.4.99.5"/>
    </reaction>
</comment>
<dbReference type="InterPro" id="IPR008243">
    <property type="entry name" value="Chorismate_mutase_AroH"/>
</dbReference>
<name>A0AA41R3P9_9BACT</name>
<dbReference type="GO" id="GO:0046417">
    <property type="term" value="P:chorismate metabolic process"/>
    <property type="evidence" value="ECO:0007669"/>
    <property type="project" value="TreeGrafter"/>
</dbReference>
<dbReference type="EMBL" id="JALJRB010000006">
    <property type="protein sequence ID" value="MCJ8500345.1"/>
    <property type="molecule type" value="Genomic_DNA"/>
</dbReference>
<dbReference type="GO" id="GO:0008652">
    <property type="term" value="P:amino acid biosynthetic process"/>
    <property type="evidence" value="ECO:0007669"/>
    <property type="project" value="UniProtKB-UniRule"/>
</dbReference>
<dbReference type="PROSITE" id="PS51167">
    <property type="entry name" value="CHORISMATE_MUT_1"/>
    <property type="match status" value="1"/>
</dbReference>
<dbReference type="Gene3D" id="3.30.1330.40">
    <property type="entry name" value="RutC-like"/>
    <property type="match status" value="1"/>
</dbReference>
<evidence type="ECO:0000256" key="2">
    <source>
        <dbReference type="PROSITE-ProRule" id="PRU00514"/>
    </source>
</evidence>
<proteinExistence type="predicted"/>
<keyword evidence="2" id="KW-0057">Aromatic amino acid biosynthesis</keyword>
<dbReference type="PANTHER" id="PTHR21164">
    <property type="entry name" value="CHORISMATE MUTASE"/>
    <property type="match status" value="1"/>
</dbReference>
<dbReference type="PANTHER" id="PTHR21164:SF0">
    <property type="entry name" value="CHORISMATE MUTASE AROH"/>
    <property type="match status" value="1"/>
</dbReference>
<dbReference type="SUPFAM" id="SSF55298">
    <property type="entry name" value="YjgF-like"/>
    <property type="match status" value="1"/>
</dbReference>
<keyword evidence="4" id="KW-1185">Reference proteome</keyword>
<dbReference type="Proteomes" id="UP001165427">
    <property type="component" value="Unassembled WGS sequence"/>
</dbReference>
<dbReference type="InterPro" id="IPR035959">
    <property type="entry name" value="RutC-like_sf"/>
</dbReference>
<keyword evidence="2" id="KW-0028">Amino-acid biosynthesis</keyword>
<protein>
    <recommendedName>
        <fullName evidence="1 2">chorismate mutase</fullName>
        <ecNumber evidence="1 2">5.4.99.5</ecNumber>
    </recommendedName>
</protein>
<keyword evidence="2 3" id="KW-0413">Isomerase</keyword>
<comment type="caution">
    <text evidence="3">The sequence shown here is derived from an EMBL/GenBank/DDBJ whole genome shotgun (WGS) entry which is preliminary data.</text>
</comment>
<reference evidence="3" key="1">
    <citation type="submission" date="2022-04" db="EMBL/GenBank/DDBJ databases">
        <title>Desulfatitalea alkaliphila sp. nov., a novel anaerobic sulfate-reducing bacterium isolated from terrestrial mud volcano, Taman Peninsula, Russia.</title>
        <authorList>
            <person name="Khomyakova M.A."/>
            <person name="Merkel A.Y."/>
            <person name="Slobodkin A.I."/>
        </authorList>
    </citation>
    <scope>NUCLEOTIDE SEQUENCE</scope>
    <source>
        <strain evidence="3">M08but</strain>
    </source>
</reference>